<feature type="compositionally biased region" description="Basic residues" evidence="7">
    <location>
        <begin position="424"/>
        <end position="433"/>
    </location>
</feature>
<evidence type="ECO:0000313" key="9">
    <source>
        <dbReference type="EMBL" id="GMH88680.1"/>
    </source>
</evidence>
<evidence type="ECO:0000256" key="6">
    <source>
        <dbReference type="PROSITE-ProRule" id="PRU10141"/>
    </source>
</evidence>
<evidence type="ECO:0000256" key="3">
    <source>
        <dbReference type="ARBA" id="ARBA00022741"/>
    </source>
</evidence>
<dbReference type="PROSITE" id="PS00108">
    <property type="entry name" value="PROTEIN_KINASE_ST"/>
    <property type="match status" value="1"/>
</dbReference>
<feature type="compositionally biased region" description="Low complexity" evidence="7">
    <location>
        <begin position="337"/>
        <end position="347"/>
    </location>
</feature>
<dbReference type="Gene3D" id="1.10.510.10">
    <property type="entry name" value="Transferase(Phosphotransferase) domain 1"/>
    <property type="match status" value="1"/>
</dbReference>
<evidence type="ECO:0000259" key="8">
    <source>
        <dbReference type="PROSITE" id="PS50011"/>
    </source>
</evidence>
<dbReference type="FunFam" id="1.10.510.10:FF:000624">
    <property type="entry name" value="Mitogen-activated protein kinase"/>
    <property type="match status" value="1"/>
</dbReference>
<evidence type="ECO:0000313" key="10">
    <source>
        <dbReference type="Proteomes" id="UP001165085"/>
    </source>
</evidence>
<keyword evidence="3 6" id="KW-0547">Nucleotide-binding</keyword>
<feature type="compositionally biased region" description="Polar residues" evidence="7">
    <location>
        <begin position="587"/>
        <end position="602"/>
    </location>
</feature>
<dbReference type="Pfam" id="PF00069">
    <property type="entry name" value="Pkinase"/>
    <property type="match status" value="1"/>
</dbReference>
<evidence type="ECO:0000256" key="7">
    <source>
        <dbReference type="SAM" id="MobiDB-lite"/>
    </source>
</evidence>
<keyword evidence="2" id="KW-0808">Transferase</keyword>
<dbReference type="GO" id="GO:0005524">
    <property type="term" value="F:ATP binding"/>
    <property type="evidence" value="ECO:0007669"/>
    <property type="project" value="UniProtKB-UniRule"/>
</dbReference>
<name>A0A9W7BIT8_9STRA</name>
<dbReference type="PROSITE" id="PS00107">
    <property type="entry name" value="PROTEIN_KINASE_ATP"/>
    <property type="match status" value="1"/>
</dbReference>
<feature type="region of interest" description="Disordered" evidence="7">
    <location>
        <begin position="659"/>
        <end position="680"/>
    </location>
</feature>
<proteinExistence type="predicted"/>
<protein>
    <recommendedName>
        <fullName evidence="8">Protein kinase domain-containing protein</fullName>
    </recommendedName>
</protein>
<dbReference type="EMBL" id="BRXY01000346">
    <property type="protein sequence ID" value="GMH88680.1"/>
    <property type="molecule type" value="Genomic_DNA"/>
</dbReference>
<evidence type="ECO:0000256" key="1">
    <source>
        <dbReference type="ARBA" id="ARBA00022527"/>
    </source>
</evidence>
<feature type="region of interest" description="Disordered" evidence="7">
    <location>
        <begin position="330"/>
        <end position="458"/>
    </location>
</feature>
<dbReference type="PROSITE" id="PS50011">
    <property type="entry name" value="PROTEIN_KINASE_DOM"/>
    <property type="match status" value="1"/>
</dbReference>
<feature type="binding site" evidence="6">
    <location>
        <position position="64"/>
    </location>
    <ligand>
        <name>ATP</name>
        <dbReference type="ChEBI" id="CHEBI:30616"/>
    </ligand>
</feature>
<dbReference type="Proteomes" id="UP001165085">
    <property type="component" value="Unassembled WGS sequence"/>
</dbReference>
<organism evidence="9 10">
    <name type="scientific">Triparma strigata</name>
    <dbReference type="NCBI Taxonomy" id="1606541"/>
    <lineage>
        <taxon>Eukaryota</taxon>
        <taxon>Sar</taxon>
        <taxon>Stramenopiles</taxon>
        <taxon>Ochrophyta</taxon>
        <taxon>Bolidophyceae</taxon>
        <taxon>Parmales</taxon>
        <taxon>Triparmaceae</taxon>
        <taxon>Triparma</taxon>
    </lineage>
</organism>
<dbReference type="AlphaFoldDB" id="A0A9W7BIT8"/>
<dbReference type="CDD" id="cd07833">
    <property type="entry name" value="STKc_CDKL"/>
    <property type="match status" value="1"/>
</dbReference>
<keyword evidence="10" id="KW-1185">Reference proteome</keyword>
<accession>A0A9W7BIT8</accession>
<keyword evidence="1" id="KW-0723">Serine/threonine-protein kinase</keyword>
<sequence>MVTSSVKLTGPSLPEPSTIVAPQFKLKFYWVNKYEVLCVVGEGAYGVVLKCRNKENNENVAIKKFKESEEDEIVKKTTLREVKILRMLKHKNIVDLREAFRRKGKLYLVFEYVERNLLEVLEDNPQGLEPNLVRTYIYQLCEALSWCHGQDVIHRDIKPENLLIDTQKATLKLCDFGFARVSNARQRQPLTDYVATRWYRAPELLLGSTTYTMTVDIWAIGCIMGELVDGQPMFPGESEIDQLYIIQKVLGPMTAEQNDLFLRNPRFAGLKFPDMTKPETLQKKYISVMSKRAVNFCKNLMQMKPTDRLTCAECLEHNYFEGIKGWVGKKAREQKRQTSQQSHQHMQQNKKMPMMGLNSQGSGWKDGGDPSPHPPAHGRGGGGRFKPGNMLREITPPINQIDSMLGGIGNINSSKGKNEEGRKISRKEKKRNQGQKVNASSNDNRMNSMGNDDSPFLENWGQQGMENPIGINGGFPIPNFPLKKPSNGSSGLGLGSFGGRGGRINNMEGNEQFDIPVQGKSKKKTSNTHANSERRRAREEKERELAAREREAQRVRERQAEEERKIQRQRENEIRAFREFSTKLPDTLQNRTRSRGSMNSRGFDQYITPRGQEEDYGQYGQPSSRVNPPLEALDHAPQPNMDAIMSGGGGIGGLRLTRGVGGGGGGLLPARTGGRNSRMR</sequence>
<dbReference type="InterPro" id="IPR000719">
    <property type="entry name" value="Prot_kinase_dom"/>
</dbReference>
<dbReference type="SUPFAM" id="SSF56112">
    <property type="entry name" value="Protein kinase-like (PK-like)"/>
    <property type="match status" value="1"/>
</dbReference>
<dbReference type="InterPro" id="IPR011009">
    <property type="entry name" value="Kinase-like_dom_sf"/>
</dbReference>
<dbReference type="Gene3D" id="3.30.200.20">
    <property type="entry name" value="Phosphorylase Kinase, domain 1"/>
    <property type="match status" value="1"/>
</dbReference>
<feature type="compositionally biased region" description="Low complexity" evidence="7">
    <location>
        <begin position="668"/>
        <end position="680"/>
    </location>
</feature>
<keyword evidence="4" id="KW-0418">Kinase</keyword>
<feature type="compositionally biased region" description="Polar residues" evidence="7">
    <location>
        <begin position="434"/>
        <end position="451"/>
    </location>
</feature>
<reference evidence="10" key="1">
    <citation type="journal article" date="2023" name="Commun. Biol.">
        <title>Genome analysis of Parmales, the sister group of diatoms, reveals the evolutionary specialization of diatoms from phago-mixotrophs to photoautotrophs.</title>
        <authorList>
            <person name="Ban H."/>
            <person name="Sato S."/>
            <person name="Yoshikawa S."/>
            <person name="Yamada K."/>
            <person name="Nakamura Y."/>
            <person name="Ichinomiya M."/>
            <person name="Sato N."/>
            <person name="Blanc-Mathieu R."/>
            <person name="Endo H."/>
            <person name="Kuwata A."/>
            <person name="Ogata H."/>
        </authorList>
    </citation>
    <scope>NUCLEOTIDE SEQUENCE [LARGE SCALE GENOMIC DNA]</scope>
    <source>
        <strain evidence="10">NIES 3701</strain>
    </source>
</reference>
<dbReference type="SMART" id="SM00220">
    <property type="entry name" value="S_TKc"/>
    <property type="match status" value="1"/>
</dbReference>
<comment type="caution">
    <text evidence="9">The sequence shown here is derived from an EMBL/GenBank/DDBJ whole genome shotgun (WGS) entry which is preliminary data.</text>
</comment>
<evidence type="ECO:0000256" key="5">
    <source>
        <dbReference type="ARBA" id="ARBA00022840"/>
    </source>
</evidence>
<dbReference type="InterPro" id="IPR017441">
    <property type="entry name" value="Protein_kinase_ATP_BS"/>
</dbReference>
<gene>
    <name evidence="9" type="ORF">TrST_g13656</name>
</gene>
<dbReference type="PANTHER" id="PTHR24055">
    <property type="entry name" value="MITOGEN-ACTIVATED PROTEIN KINASE"/>
    <property type="match status" value="1"/>
</dbReference>
<feature type="domain" description="Protein kinase" evidence="8">
    <location>
        <begin position="34"/>
        <end position="320"/>
    </location>
</feature>
<dbReference type="InterPro" id="IPR050117">
    <property type="entry name" value="MAPK"/>
</dbReference>
<dbReference type="OrthoDB" id="548217at2759"/>
<evidence type="ECO:0000256" key="4">
    <source>
        <dbReference type="ARBA" id="ARBA00022777"/>
    </source>
</evidence>
<dbReference type="InterPro" id="IPR008271">
    <property type="entry name" value="Ser/Thr_kinase_AS"/>
</dbReference>
<feature type="region of interest" description="Disordered" evidence="7">
    <location>
        <begin position="506"/>
        <end position="647"/>
    </location>
</feature>
<keyword evidence="5 6" id="KW-0067">ATP-binding</keyword>
<evidence type="ECO:0000256" key="2">
    <source>
        <dbReference type="ARBA" id="ARBA00022679"/>
    </source>
</evidence>
<dbReference type="FunFam" id="3.30.200.20:FF:001093">
    <property type="entry name" value="Cyclin-dependent kinase-like 5"/>
    <property type="match status" value="1"/>
</dbReference>
<feature type="compositionally biased region" description="Basic and acidic residues" evidence="7">
    <location>
        <begin position="531"/>
        <end position="581"/>
    </location>
</feature>
<dbReference type="GO" id="GO:0004674">
    <property type="term" value="F:protein serine/threonine kinase activity"/>
    <property type="evidence" value="ECO:0007669"/>
    <property type="project" value="UniProtKB-KW"/>
</dbReference>